<reference evidence="1" key="1">
    <citation type="submission" date="2006-10" db="EMBL/GenBank/DDBJ databases">
        <authorList>
            <person name="Amadeo P."/>
            <person name="Zhao Q."/>
            <person name="Wortman J."/>
            <person name="Fraser-Liggett C."/>
            <person name="Carlton J."/>
        </authorList>
    </citation>
    <scope>NUCLEOTIDE SEQUENCE</scope>
    <source>
        <strain evidence="1">G3</strain>
    </source>
</reference>
<dbReference type="InterPro" id="IPR032675">
    <property type="entry name" value="LRR_dom_sf"/>
</dbReference>
<dbReference type="KEGG" id="tva:4746766"/>
<dbReference type="EMBL" id="DS114234">
    <property type="protein sequence ID" value="EAX89099.1"/>
    <property type="molecule type" value="Genomic_DNA"/>
</dbReference>
<keyword evidence="2" id="KW-1185">Reference proteome</keyword>
<dbReference type="Gene3D" id="3.80.10.10">
    <property type="entry name" value="Ribonuclease Inhibitor"/>
    <property type="match status" value="3"/>
</dbReference>
<gene>
    <name evidence="1" type="ORF">TVAG_442560</name>
</gene>
<dbReference type="InterPro" id="IPR053139">
    <property type="entry name" value="Surface_bspA-like"/>
</dbReference>
<dbReference type="VEuPathDB" id="TrichDB:TVAGG3_0653350"/>
<reference evidence="1" key="2">
    <citation type="journal article" date="2007" name="Science">
        <title>Draft genome sequence of the sexually transmitted pathogen Trichomonas vaginalis.</title>
        <authorList>
            <person name="Carlton J.M."/>
            <person name="Hirt R.P."/>
            <person name="Silva J.C."/>
            <person name="Delcher A.L."/>
            <person name="Schatz M."/>
            <person name="Zhao Q."/>
            <person name="Wortman J.R."/>
            <person name="Bidwell S.L."/>
            <person name="Alsmark U.C.M."/>
            <person name="Besteiro S."/>
            <person name="Sicheritz-Ponten T."/>
            <person name="Noel C.J."/>
            <person name="Dacks J.B."/>
            <person name="Foster P.G."/>
            <person name="Simillion C."/>
            <person name="Van de Peer Y."/>
            <person name="Miranda-Saavedra D."/>
            <person name="Barton G.J."/>
            <person name="Westrop G.D."/>
            <person name="Mueller S."/>
            <person name="Dessi D."/>
            <person name="Fiori P.L."/>
            <person name="Ren Q."/>
            <person name="Paulsen I."/>
            <person name="Zhang H."/>
            <person name="Bastida-Corcuera F.D."/>
            <person name="Simoes-Barbosa A."/>
            <person name="Brown M.T."/>
            <person name="Hayes R.D."/>
            <person name="Mukherjee M."/>
            <person name="Okumura C.Y."/>
            <person name="Schneider R."/>
            <person name="Smith A.J."/>
            <person name="Vanacova S."/>
            <person name="Villalvazo M."/>
            <person name="Haas B.J."/>
            <person name="Pertea M."/>
            <person name="Feldblyum T.V."/>
            <person name="Utterback T.R."/>
            <person name="Shu C.L."/>
            <person name="Osoegawa K."/>
            <person name="de Jong P.J."/>
            <person name="Hrdy I."/>
            <person name="Horvathova L."/>
            <person name="Zubacova Z."/>
            <person name="Dolezal P."/>
            <person name="Malik S.B."/>
            <person name="Logsdon J.M. Jr."/>
            <person name="Henze K."/>
            <person name="Gupta A."/>
            <person name="Wang C.C."/>
            <person name="Dunne R.L."/>
            <person name="Upcroft J.A."/>
            <person name="Upcroft P."/>
            <person name="White O."/>
            <person name="Salzberg S.L."/>
            <person name="Tang P."/>
            <person name="Chiu C.-H."/>
            <person name="Lee Y.-S."/>
            <person name="Embley T.M."/>
            <person name="Coombs G.H."/>
            <person name="Mottram J.C."/>
            <person name="Tachezy J."/>
            <person name="Fraser-Liggett C.M."/>
            <person name="Johnson P.J."/>
        </authorList>
    </citation>
    <scope>NUCLEOTIDE SEQUENCE [LARGE SCALE GENOMIC DNA]</scope>
    <source>
        <strain evidence="1">G3</strain>
    </source>
</reference>
<dbReference type="AlphaFoldDB" id="A2G161"/>
<evidence type="ECO:0000313" key="1">
    <source>
        <dbReference type="EMBL" id="EAX89099.1"/>
    </source>
</evidence>
<name>A2G161_TRIV3</name>
<dbReference type="Proteomes" id="UP000001542">
    <property type="component" value="Unassembled WGS sequence"/>
</dbReference>
<dbReference type="SUPFAM" id="SSF52058">
    <property type="entry name" value="L domain-like"/>
    <property type="match status" value="2"/>
</dbReference>
<evidence type="ECO:0000313" key="2">
    <source>
        <dbReference type="Proteomes" id="UP000001542"/>
    </source>
</evidence>
<accession>A2G161</accession>
<organism evidence="1 2">
    <name type="scientific">Trichomonas vaginalis (strain ATCC PRA-98 / G3)</name>
    <dbReference type="NCBI Taxonomy" id="412133"/>
    <lineage>
        <taxon>Eukaryota</taxon>
        <taxon>Metamonada</taxon>
        <taxon>Parabasalia</taxon>
        <taxon>Trichomonadida</taxon>
        <taxon>Trichomonadidae</taxon>
        <taxon>Trichomonas</taxon>
    </lineage>
</organism>
<dbReference type="PANTHER" id="PTHR45661">
    <property type="entry name" value="SURFACE ANTIGEN"/>
    <property type="match status" value="1"/>
</dbReference>
<dbReference type="PANTHER" id="PTHR45661:SF3">
    <property type="entry name" value="IG-LIKE DOMAIN-CONTAINING PROTEIN"/>
    <property type="match status" value="1"/>
</dbReference>
<proteinExistence type="predicted"/>
<protein>
    <submittedName>
        <fullName evidence="1">Surface antigen BspA-like</fullName>
    </submittedName>
</protein>
<dbReference type="RefSeq" id="XP_001302029.1">
    <property type="nucleotide sequence ID" value="XM_001302028.1"/>
</dbReference>
<dbReference type="InterPro" id="IPR026906">
    <property type="entry name" value="LRR_5"/>
</dbReference>
<dbReference type="VEuPathDB" id="TrichDB:TVAG_442560"/>
<dbReference type="SMR" id="A2G161"/>
<dbReference type="STRING" id="5722.A2G161"/>
<dbReference type="Pfam" id="PF13306">
    <property type="entry name" value="LRR_5"/>
    <property type="match status" value="3"/>
</dbReference>
<sequence length="490" mass="54060">MTYTDENTKYVYSTDKKVLDTVPSNVIHAVVPNFVEIIKGKSSNLYAFKECSSTVETISFEENTLLSEIQNYLFYTCSKLNNVDLSGCTHLTTFCSNAFQNCISLATIILPQNLVKVGEFCFSNISATSITLPAALEELPTSLFQSSSKLKTIDIPLTNNLKSLKGRIIASTSVNIFTITDKVTTIEVNVFEFAFGLETIVVTKGNTIYSIQNNALIKGTTLLAYPNNRPGDVVIPNGITTIGSLAFKDSKITGVTIPETVTEIGSWAFVRSPLKTIYIPDSVTTINYSCFYTTITLESVRLPSKIQLLDTDLFRGCTKLTSIEIPASVTVIGANCFAATGLTEVVLPDNLTNIGGNAFPPNTKLIFGSQSKFYVDEQYLVLDKENTSVSVYLGATLTVIKIPSTVKVIKTKTFFNKAELQKLNLDSNSELTTIEDYAFYGCTNLQFVTLPQKITYRVSKGAFSTALYMRLLKEIYADYKYIIKNMNICI</sequence>
<dbReference type="InParanoid" id="A2G161"/>